<organism evidence="4 5">
    <name type="scientific">Candidatus Babela massiliensis</name>
    <dbReference type="NCBI Taxonomy" id="673862"/>
    <lineage>
        <taxon>Bacteria</taxon>
        <taxon>Candidatus Babelota</taxon>
        <taxon>Candidatus Babeliae</taxon>
        <taxon>Candidatus Babeliales</taxon>
        <taxon>Candidatus Babeliaceae</taxon>
        <taxon>Candidatus Babela</taxon>
    </lineage>
</organism>
<dbReference type="Pfam" id="PF12796">
    <property type="entry name" value="Ank_2"/>
    <property type="match status" value="7"/>
</dbReference>
<dbReference type="AlphaFoldDB" id="V6DF95"/>
<sequence length="928" mass="105534">MQLDTMPYEIKQHIISFVLGIDNLPDMIKELINITHVNSNFRKIVFELEDESYSIINQVIKDYFNSKQEHRDKVIEEWQELSIKIKDIKFLSIITQILKNHGMDLDKKYYLNKDKEENEYYEYNALSKAIDDKNFNNALILLDFGANPNIEINGLTILMKAVEDKNNTDIALLIKLIEKGAKVNYKNDLYGYTALHIAAEMSNIKALEFLLKNEAYVNESSYKGATPLIRAVRQNASKKVIKMLINYGADIDLKDDYGYTALMRAAKKGLFKVLKILLDANANYNAINNNQENLLHLIAENRSENDRKIIEILSEIPNLNVNQKDIEKNNPLFKAICFNNIELINMLIMKGININSQNIYGYTPLMIAAGLENLEVIKILYENNVNFDTQDSNGNTALINASLSNFKEVIRLLLLYGANPRIINKRAENCLYLVQNPEIAELIIESDKSLNEKQINLLKAMYYNRPDIVMDIIKQAVNPNTQNCNGDTPLIWAICNRYKVIIDLLLNLENIDVNTQNLQGNNSLIIACHINNIEIANKLLNKGAQPDIENKKSINPLIHTIYHSNKELARLLLEFGADAYKAIVAIIEFDCKEILKLFIESGVNPNACDESLNTILMNAVYKQKHNIINMLLQTSDININLKNIMGNTSLHIAIFYGYTDLAYILINKGADLNIENVYQETPLLIAVTKNNYIIVEDLIKSKVIDIDHKNINNETSLMIAAKKGYTYIVNILLKAGANTYLLDPKGLSALEIAITNDQITVVKLIINSYQDNENKIKDIIKGLVQATKHNKKDIINILLNLAKELNIRGYYKEEILRAAIRNGDVTLIKMLIDYGVNYNIKYKYRHNATPLMIAILESNQEVIKFILNLPNIEVDAQDNEGHTALILAILNNKEEIARLLVKYGANVNLKNILGQTALYLAKKKNIGL</sequence>
<keyword evidence="2 3" id="KW-0040">ANK repeat</keyword>
<dbReference type="Gene3D" id="1.25.40.20">
    <property type="entry name" value="Ankyrin repeat-containing domain"/>
    <property type="match status" value="5"/>
</dbReference>
<feature type="repeat" description="ANK" evidence="3">
    <location>
        <begin position="327"/>
        <end position="359"/>
    </location>
</feature>
<dbReference type="PROSITE" id="PS50297">
    <property type="entry name" value="ANK_REP_REGION"/>
    <property type="match status" value="7"/>
</dbReference>
<dbReference type="HOGENOM" id="CLU_314897_0_0_7"/>
<dbReference type="SUPFAM" id="SSF48403">
    <property type="entry name" value="Ankyrin repeat"/>
    <property type="match status" value="3"/>
</dbReference>
<evidence type="ECO:0000313" key="4">
    <source>
        <dbReference type="EMBL" id="CDK30224.1"/>
    </source>
</evidence>
<gene>
    <name evidence="4" type="primary">ankX_7</name>
    <name evidence="4" type="ORF">BABL1_gene_918</name>
</gene>
<reference evidence="4 5" key="1">
    <citation type="journal article" date="2015" name="Biol. Direct">
        <title>Babela massiliensis, a representative of a widespread bacterial phylum with unusual adaptations to parasitism in amoebae.</title>
        <authorList>
            <person name="Pagnier I."/>
            <person name="Yutin N."/>
            <person name="Croce O."/>
            <person name="Makarova K.S."/>
            <person name="Wolf Y.I."/>
            <person name="Benamar S."/>
            <person name="Raoult D."/>
            <person name="Koonin E.V."/>
            <person name="La Scola B."/>
        </authorList>
    </citation>
    <scope>NUCLEOTIDE SEQUENCE [LARGE SCALE GENOMIC DNA]</scope>
    <source>
        <strain evidence="5">BABL1</strain>
    </source>
</reference>
<dbReference type="EMBL" id="HG793133">
    <property type="protein sequence ID" value="CDK30224.1"/>
    <property type="molecule type" value="Genomic_DNA"/>
</dbReference>
<name>V6DF95_9BACT</name>
<dbReference type="InterPro" id="IPR036770">
    <property type="entry name" value="Ankyrin_rpt-contain_sf"/>
</dbReference>
<dbReference type="Pfam" id="PF00023">
    <property type="entry name" value="Ank"/>
    <property type="match status" value="1"/>
</dbReference>
<feature type="repeat" description="ANK" evidence="3">
    <location>
        <begin position="880"/>
        <end position="912"/>
    </location>
</feature>
<accession>V6DF95</accession>
<feature type="repeat" description="ANK" evidence="3">
    <location>
        <begin position="645"/>
        <end position="677"/>
    </location>
</feature>
<evidence type="ECO:0000256" key="2">
    <source>
        <dbReference type="ARBA" id="ARBA00023043"/>
    </source>
</evidence>
<dbReference type="PRINTS" id="PR01415">
    <property type="entry name" value="ANKYRIN"/>
</dbReference>
<feature type="repeat" description="ANK" evidence="3">
    <location>
        <begin position="153"/>
        <end position="188"/>
    </location>
</feature>
<dbReference type="Proteomes" id="UP000018769">
    <property type="component" value="Chromosome I"/>
</dbReference>
<dbReference type="PANTHER" id="PTHR24198:SF165">
    <property type="entry name" value="ANKYRIN REPEAT-CONTAINING PROTEIN-RELATED"/>
    <property type="match status" value="1"/>
</dbReference>
<feature type="repeat" description="ANK" evidence="3">
    <location>
        <begin position="257"/>
        <end position="289"/>
    </location>
</feature>
<evidence type="ECO:0000313" key="5">
    <source>
        <dbReference type="Proteomes" id="UP000018769"/>
    </source>
</evidence>
<proteinExistence type="predicted"/>
<dbReference type="STRING" id="673862.BABL1_gene_918"/>
<dbReference type="PANTHER" id="PTHR24198">
    <property type="entry name" value="ANKYRIN REPEAT AND PROTEIN KINASE DOMAIN-CONTAINING PROTEIN"/>
    <property type="match status" value="1"/>
</dbReference>
<feature type="repeat" description="ANK" evidence="3">
    <location>
        <begin position="223"/>
        <end position="256"/>
    </location>
</feature>
<feature type="repeat" description="ANK" evidence="3">
    <location>
        <begin position="360"/>
        <end position="392"/>
    </location>
</feature>
<protein>
    <submittedName>
        <fullName evidence="4">Ankyrin repeats containing protein</fullName>
    </submittedName>
</protein>
<dbReference type="InterPro" id="IPR002110">
    <property type="entry name" value="Ankyrin_rpt"/>
</dbReference>
<feature type="repeat" description="ANK" evidence="3">
    <location>
        <begin position="519"/>
        <end position="551"/>
    </location>
</feature>
<dbReference type="PROSITE" id="PS50088">
    <property type="entry name" value="ANK_REPEAT"/>
    <property type="match status" value="11"/>
</dbReference>
<dbReference type="eggNOG" id="COG0666">
    <property type="taxonomic scope" value="Bacteria"/>
</dbReference>
<feature type="repeat" description="ANK" evidence="3">
    <location>
        <begin position="712"/>
        <end position="744"/>
    </location>
</feature>
<feature type="repeat" description="ANK" evidence="3">
    <location>
        <begin position="190"/>
        <end position="222"/>
    </location>
</feature>
<feature type="repeat" description="ANK" evidence="3">
    <location>
        <begin position="393"/>
        <end position="425"/>
    </location>
</feature>
<dbReference type="SMART" id="SM00248">
    <property type="entry name" value="ANK"/>
    <property type="match status" value="22"/>
</dbReference>
<evidence type="ECO:0000256" key="1">
    <source>
        <dbReference type="ARBA" id="ARBA00022737"/>
    </source>
</evidence>
<keyword evidence="1" id="KW-0677">Repeat</keyword>
<evidence type="ECO:0000256" key="3">
    <source>
        <dbReference type="PROSITE-ProRule" id="PRU00023"/>
    </source>
</evidence>
<dbReference type="KEGG" id="dpb:BABL1_gene_918"/>
<keyword evidence="5" id="KW-1185">Reference proteome</keyword>